<feature type="compositionally biased region" description="Low complexity" evidence="9">
    <location>
        <begin position="103"/>
        <end position="118"/>
    </location>
</feature>
<gene>
    <name evidence="11" type="ORF">CCMA1212_002346</name>
</gene>
<keyword evidence="7" id="KW-0539">Nucleus</keyword>
<dbReference type="Proteomes" id="UP001642720">
    <property type="component" value="Unassembled WGS sequence"/>
</dbReference>
<feature type="compositionally biased region" description="Low complexity" evidence="9">
    <location>
        <begin position="457"/>
        <end position="468"/>
    </location>
</feature>
<accession>A0ABY2HDY0</accession>
<evidence type="ECO:0000256" key="9">
    <source>
        <dbReference type="SAM" id="MobiDB-lite"/>
    </source>
</evidence>
<feature type="domain" description="C2H2-type" evidence="10">
    <location>
        <begin position="281"/>
        <end position="308"/>
    </location>
</feature>
<feature type="region of interest" description="Disordered" evidence="9">
    <location>
        <begin position="500"/>
        <end position="596"/>
    </location>
</feature>
<feature type="region of interest" description="Disordered" evidence="9">
    <location>
        <begin position="228"/>
        <end position="280"/>
    </location>
</feature>
<feature type="compositionally biased region" description="Polar residues" evidence="9">
    <location>
        <begin position="137"/>
        <end position="154"/>
    </location>
</feature>
<dbReference type="PROSITE" id="PS00028">
    <property type="entry name" value="ZINC_FINGER_C2H2_1"/>
    <property type="match status" value="2"/>
</dbReference>
<dbReference type="PANTHER" id="PTHR24399">
    <property type="entry name" value="ZINC FINGER AND BTB DOMAIN-CONTAINING"/>
    <property type="match status" value="1"/>
</dbReference>
<keyword evidence="5" id="KW-0805">Transcription regulation</keyword>
<dbReference type="Pfam" id="PF00096">
    <property type="entry name" value="zf-C2H2"/>
    <property type="match status" value="2"/>
</dbReference>
<feature type="region of interest" description="Disordered" evidence="9">
    <location>
        <begin position="1"/>
        <end position="209"/>
    </location>
</feature>
<keyword evidence="6" id="KW-0804">Transcription</keyword>
<dbReference type="GeneID" id="300574182"/>
<feature type="compositionally biased region" description="Pro residues" evidence="9">
    <location>
        <begin position="13"/>
        <end position="26"/>
    </location>
</feature>
<feature type="region of interest" description="Disordered" evidence="9">
    <location>
        <begin position="410"/>
        <end position="435"/>
    </location>
</feature>
<evidence type="ECO:0000259" key="10">
    <source>
        <dbReference type="PROSITE" id="PS50157"/>
    </source>
</evidence>
<feature type="compositionally biased region" description="Low complexity" evidence="9">
    <location>
        <begin position="261"/>
        <end position="271"/>
    </location>
</feature>
<dbReference type="InterPro" id="IPR036236">
    <property type="entry name" value="Znf_C2H2_sf"/>
</dbReference>
<evidence type="ECO:0000256" key="6">
    <source>
        <dbReference type="ARBA" id="ARBA00023163"/>
    </source>
</evidence>
<dbReference type="PROSITE" id="PS50157">
    <property type="entry name" value="ZINC_FINGER_C2H2_2"/>
    <property type="match status" value="3"/>
</dbReference>
<evidence type="ECO:0000256" key="1">
    <source>
        <dbReference type="ARBA" id="ARBA00004123"/>
    </source>
</evidence>
<evidence type="ECO:0000256" key="7">
    <source>
        <dbReference type="ARBA" id="ARBA00023242"/>
    </source>
</evidence>
<dbReference type="SUPFAM" id="SSF57667">
    <property type="entry name" value="beta-beta-alpha zinc fingers"/>
    <property type="match status" value="2"/>
</dbReference>
<dbReference type="EMBL" id="PPTA01000002">
    <property type="protein sequence ID" value="TFB05846.1"/>
    <property type="molecule type" value="Genomic_DNA"/>
</dbReference>
<feature type="compositionally biased region" description="Low complexity" evidence="9">
    <location>
        <begin position="1"/>
        <end position="12"/>
    </location>
</feature>
<dbReference type="Gene3D" id="3.30.160.60">
    <property type="entry name" value="Classic Zinc Finger"/>
    <property type="match status" value="3"/>
</dbReference>
<comment type="caution">
    <text evidence="11">The sequence shown here is derived from an EMBL/GenBank/DDBJ whole genome shotgun (WGS) entry which is preliminary data.</text>
</comment>
<keyword evidence="12" id="KW-1185">Reference proteome</keyword>
<dbReference type="SMART" id="SM00355">
    <property type="entry name" value="ZnF_C2H2"/>
    <property type="match status" value="3"/>
</dbReference>
<sequence length="644" mass="66800">MASHAAAIAAEPPLSPGPTPTPPPALPLDDVARLPNKRRRESESDPSRAAASHRPSSQSPPSKTAKLLLASAQSPLPSTGAVALEDERRHREEEEGEREEEVVVVAPAPAATSTTTAADGVAQHDQTANLGADGESHSQPALLTLLSAGNQAMSRPSDAPQLAPTAAMEPSSKLATAALSISQNSGDRIEERSEITAPSPASIAGAQVTESPTAMDVDVKGDPLASQQVAVQEERPQPGSLSYPGSLQTTGSMPESPVRNMSFPMPSQSQGSPPPSANKKHKCPYCNTEFTRHHNLKSHLLTHSQEKPYVCTDCQMRFRRLHDLKRHGKLHTGEKNHVCPKCDRKFARGDALARHSKGIGGCAGRRSSMGSFADGDELDGGMEGDEAVMSGIAYDNVDEEELRRQSLPSMGVQHIPGGQADQYSSHSRTYPPAGARGATAASLYAPGGAQNPAATAGSSSVSNSLGGSHTPNTSISSVAVGGATAGLYAQAGVADVAKPLSPGGVQAHDGSGVVRQRSPSLSQQLQQQQMGRRQSDMQSPHGGQGRPKLPGLTHPGYVPAGSPAFSHGRPPTATATAAPAPAPAPAPSSGDSGNMFAQSDPSVWAYIQTLEEKVKSLSDKVVSLDHEMSVLKKQLGGNEGVPAG</sequence>
<protein>
    <submittedName>
        <fullName evidence="11">C2H2 finger domain transcription factor crzA</fullName>
    </submittedName>
</protein>
<dbReference type="RefSeq" id="XP_073562047.1">
    <property type="nucleotide sequence ID" value="XM_073699732.1"/>
</dbReference>
<evidence type="ECO:0000313" key="12">
    <source>
        <dbReference type="Proteomes" id="UP001642720"/>
    </source>
</evidence>
<evidence type="ECO:0000256" key="3">
    <source>
        <dbReference type="ARBA" id="ARBA00022737"/>
    </source>
</evidence>
<feature type="domain" description="C2H2-type" evidence="10">
    <location>
        <begin position="309"/>
        <end position="336"/>
    </location>
</feature>
<comment type="subcellular location">
    <subcellularLocation>
        <location evidence="1">Nucleus</location>
    </subcellularLocation>
</comment>
<feature type="compositionally biased region" description="Low complexity" evidence="9">
    <location>
        <begin position="570"/>
        <end position="579"/>
    </location>
</feature>
<dbReference type="PANTHER" id="PTHR24399:SF70">
    <property type="entry name" value="C2H2-TYPE DOMAIN-CONTAINING PROTEIN"/>
    <property type="match status" value="1"/>
</dbReference>
<feature type="compositionally biased region" description="Polar residues" evidence="9">
    <location>
        <begin position="239"/>
        <end position="253"/>
    </location>
</feature>
<feature type="region of interest" description="Disordered" evidence="9">
    <location>
        <begin position="449"/>
        <end position="470"/>
    </location>
</feature>
<evidence type="ECO:0000256" key="4">
    <source>
        <dbReference type="ARBA" id="ARBA00022833"/>
    </source>
</evidence>
<evidence type="ECO:0000256" key="5">
    <source>
        <dbReference type="ARBA" id="ARBA00023015"/>
    </source>
</evidence>
<reference evidence="11 12" key="1">
    <citation type="submission" date="2018-01" db="EMBL/GenBank/DDBJ databases">
        <title>Genome characterization of the sugarcane-associated fungus Trichoderma ghanense CCMA-1212 and their application in lignocelulose bioconversion.</title>
        <authorList>
            <person name="Steindorff A.S."/>
            <person name="Mendes T.D."/>
            <person name="Vilela E.S.D."/>
            <person name="Rodrigues D.S."/>
            <person name="Formighieri E.F."/>
            <person name="Melo I.S."/>
            <person name="Favaro L.C.L."/>
        </authorList>
    </citation>
    <scope>NUCLEOTIDE SEQUENCE [LARGE SCALE GENOMIC DNA]</scope>
    <source>
        <strain evidence="11 12">CCMA-1212</strain>
    </source>
</reference>
<keyword evidence="2" id="KW-0479">Metal-binding</keyword>
<proteinExistence type="predicted"/>
<dbReference type="InterPro" id="IPR013087">
    <property type="entry name" value="Znf_C2H2_type"/>
</dbReference>
<evidence type="ECO:0000256" key="2">
    <source>
        <dbReference type="ARBA" id="ARBA00022723"/>
    </source>
</evidence>
<feature type="compositionally biased region" description="Low complexity" evidence="9">
    <location>
        <begin position="47"/>
        <end position="78"/>
    </location>
</feature>
<keyword evidence="3" id="KW-0677">Repeat</keyword>
<feature type="domain" description="C2H2-type" evidence="10">
    <location>
        <begin position="337"/>
        <end position="367"/>
    </location>
</feature>
<evidence type="ECO:0000313" key="11">
    <source>
        <dbReference type="EMBL" id="TFB05846.1"/>
    </source>
</evidence>
<name>A0ABY2HDY0_9HYPO</name>
<keyword evidence="4" id="KW-0862">Zinc</keyword>
<feature type="compositionally biased region" description="Low complexity" evidence="9">
    <location>
        <begin position="515"/>
        <end position="539"/>
    </location>
</feature>
<organism evidence="11 12">
    <name type="scientific">Trichoderma ghanense</name>
    <dbReference type="NCBI Taxonomy" id="65468"/>
    <lineage>
        <taxon>Eukaryota</taxon>
        <taxon>Fungi</taxon>
        <taxon>Dikarya</taxon>
        <taxon>Ascomycota</taxon>
        <taxon>Pezizomycotina</taxon>
        <taxon>Sordariomycetes</taxon>
        <taxon>Hypocreomycetidae</taxon>
        <taxon>Hypocreales</taxon>
        <taxon>Hypocreaceae</taxon>
        <taxon>Trichoderma</taxon>
    </lineage>
</organism>
<keyword evidence="8" id="KW-0863">Zinc-finger</keyword>
<evidence type="ECO:0000256" key="8">
    <source>
        <dbReference type="PROSITE-ProRule" id="PRU00042"/>
    </source>
</evidence>